<evidence type="ECO:0000256" key="6">
    <source>
        <dbReference type="ARBA" id="ARBA00022801"/>
    </source>
</evidence>
<evidence type="ECO:0000259" key="13">
    <source>
        <dbReference type="PROSITE" id="PS50016"/>
    </source>
</evidence>
<feature type="region of interest" description="Disordered" evidence="11">
    <location>
        <begin position="1570"/>
        <end position="1625"/>
    </location>
</feature>
<dbReference type="InterPro" id="IPR016197">
    <property type="entry name" value="Chromo-like_dom_sf"/>
</dbReference>
<feature type="compositionally biased region" description="Acidic residues" evidence="11">
    <location>
        <begin position="199"/>
        <end position="220"/>
    </location>
</feature>
<dbReference type="SMART" id="SM00490">
    <property type="entry name" value="HELICc"/>
    <property type="match status" value="1"/>
</dbReference>
<accession>A0A0G4G660</accession>
<dbReference type="Gene3D" id="3.40.50.10810">
    <property type="entry name" value="Tandem AAA-ATPase domain"/>
    <property type="match status" value="1"/>
</dbReference>
<dbReference type="SMART" id="SM00298">
    <property type="entry name" value="CHROMO"/>
    <property type="match status" value="2"/>
</dbReference>
<dbReference type="PROSITE" id="PS50013">
    <property type="entry name" value="CHROMO_2"/>
    <property type="match status" value="1"/>
</dbReference>
<dbReference type="PROSITE" id="PS01359">
    <property type="entry name" value="ZF_PHD_1"/>
    <property type="match status" value="1"/>
</dbReference>
<comment type="subcellular location">
    <subcellularLocation>
        <location evidence="1">Nucleus</location>
    </subcellularLocation>
</comment>
<dbReference type="GO" id="GO:0042393">
    <property type="term" value="F:histone binding"/>
    <property type="evidence" value="ECO:0007669"/>
    <property type="project" value="TreeGrafter"/>
</dbReference>
<evidence type="ECO:0000256" key="5">
    <source>
        <dbReference type="ARBA" id="ARBA00022771"/>
    </source>
</evidence>
<feature type="compositionally biased region" description="Low complexity" evidence="11">
    <location>
        <begin position="1685"/>
        <end position="1703"/>
    </location>
</feature>
<evidence type="ECO:0000256" key="9">
    <source>
        <dbReference type="ARBA" id="ARBA00023242"/>
    </source>
</evidence>
<keyword evidence="17" id="KW-1185">Reference proteome</keyword>
<evidence type="ECO:0000256" key="1">
    <source>
        <dbReference type="ARBA" id="ARBA00004123"/>
    </source>
</evidence>
<dbReference type="Pfam" id="PF00628">
    <property type="entry name" value="PHD"/>
    <property type="match status" value="1"/>
</dbReference>
<dbReference type="Pfam" id="PF00271">
    <property type="entry name" value="Helicase_C"/>
    <property type="match status" value="1"/>
</dbReference>
<dbReference type="GO" id="GO:0008270">
    <property type="term" value="F:zinc ion binding"/>
    <property type="evidence" value="ECO:0007669"/>
    <property type="project" value="UniProtKB-KW"/>
</dbReference>
<dbReference type="VEuPathDB" id="CryptoDB:Vbra_4533"/>
<protein>
    <submittedName>
        <fullName evidence="16">Uncharacterized protein</fullName>
    </submittedName>
</protein>
<evidence type="ECO:0000256" key="4">
    <source>
        <dbReference type="ARBA" id="ARBA00022741"/>
    </source>
</evidence>
<reference evidence="16 17" key="1">
    <citation type="submission" date="2014-11" db="EMBL/GenBank/DDBJ databases">
        <authorList>
            <person name="Zhu J."/>
            <person name="Qi W."/>
            <person name="Song R."/>
        </authorList>
    </citation>
    <scope>NUCLEOTIDE SEQUENCE [LARGE SCALE GENOMIC DNA]</scope>
</reference>
<evidence type="ECO:0000256" key="10">
    <source>
        <dbReference type="PROSITE-ProRule" id="PRU00146"/>
    </source>
</evidence>
<dbReference type="PROSITE" id="PS50016">
    <property type="entry name" value="ZF_PHD_2"/>
    <property type="match status" value="1"/>
</dbReference>
<feature type="region of interest" description="Disordered" evidence="11">
    <location>
        <begin position="190"/>
        <end position="291"/>
    </location>
</feature>
<keyword evidence="9" id="KW-0539">Nucleus</keyword>
<dbReference type="InterPro" id="IPR001965">
    <property type="entry name" value="Znf_PHD"/>
</dbReference>
<organism evidence="16 17">
    <name type="scientific">Vitrella brassicaformis (strain CCMP3155)</name>
    <dbReference type="NCBI Taxonomy" id="1169540"/>
    <lineage>
        <taxon>Eukaryota</taxon>
        <taxon>Sar</taxon>
        <taxon>Alveolata</taxon>
        <taxon>Colpodellida</taxon>
        <taxon>Vitrellaceae</taxon>
        <taxon>Vitrella</taxon>
    </lineage>
</organism>
<dbReference type="InterPro" id="IPR011011">
    <property type="entry name" value="Znf_FYVE_PHD"/>
</dbReference>
<dbReference type="InterPro" id="IPR019787">
    <property type="entry name" value="Znf_PHD-finger"/>
</dbReference>
<feature type="compositionally biased region" description="Gly residues" evidence="11">
    <location>
        <begin position="1666"/>
        <end position="1684"/>
    </location>
</feature>
<dbReference type="SMART" id="SM00249">
    <property type="entry name" value="PHD"/>
    <property type="match status" value="1"/>
</dbReference>
<dbReference type="Pfam" id="PF00385">
    <property type="entry name" value="Chromo"/>
    <property type="match status" value="1"/>
</dbReference>
<evidence type="ECO:0000313" key="17">
    <source>
        <dbReference type="Proteomes" id="UP000041254"/>
    </source>
</evidence>
<dbReference type="SMART" id="SM00487">
    <property type="entry name" value="DEXDc"/>
    <property type="match status" value="1"/>
</dbReference>
<dbReference type="GO" id="GO:0003682">
    <property type="term" value="F:chromatin binding"/>
    <property type="evidence" value="ECO:0007669"/>
    <property type="project" value="TreeGrafter"/>
</dbReference>
<evidence type="ECO:0000259" key="14">
    <source>
        <dbReference type="PROSITE" id="PS51192"/>
    </source>
</evidence>
<feature type="region of interest" description="Disordered" evidence="11">
    <location>
        <begin position="1650"/>
        <end position="1712"/>
    </location>
</feature>
<dbReference type="InterPro" id="IPR013083">
    <property type="entry name" value="Znf_RING/FYVE/PHD"/>
</dbReference>
<name>A0A0G4G660_VITBC</name>
<dbReference type="SUPFAM" id="SSF54160">
    <property type="entry name" value="Chromo domain-like"/>
    <property type="match status" value="1"/>
</dbReference>
<dbReference type="Gene3D" id="3.40.50.300">
    <property type="entry name" value="P-loop containing nucleotide triphosphate hydrolases"/>
    <property type="match status" value="1"/>
</dbReference>
<dbReference type="SUPFAM" id="SSF57903">
    <property type="entry name" value="FYVE/PHD zinc finger"/>
    <property type="match status" value="1"/>
</dbReference>
<keyword evidence="2" id="KW-0479">Metal-binding</keyword>
<dbReference type="Gene3D" id="3.30.40.10">
    <property type="entry name" value="Zinc/RING finger domain, C3HC4 (zinc finger)"/>
    <property type="match status" value="1"/>
</dbReference>
<dbReference type="GO" id="GO:0140658">
    <property type="term" value="F:ATP-dependent chromatin remodeler activity"/>
    <property type="evidence" value="ECO:0007669"/>
    <property type="project" value="TreeGrafter"/>
</dbReference>
<dbReference type="OrthoDB" id="365591at2759"/>
<evidence type="ECO:0000256" key="8">
    <source>
        <dbReference type="ARBA" id="ARBA00022840"/>
    </source>
</evidence>
<dbReference type="CDD" id="cd18793">
    <property type="entry name" value="SF2_C_SNF"/>
    <property type="match status" value="1"/>
</dbReference>
<keyword evidence="5 10" id="KW-0863">Zinc-finger</keyword>
<evidence type="ECO:0000313" key="16">
    <source>
        <dbReference type="EMBL" id="CEM24032.1"/>
    </source>
</evidence>
<dbReference type="InterPro" id="IPR014001">
    <property type="entry name" value="Helicase_ATP-bd"/>
</dbReference>
<feature type="compositionally biased region" description="Low complexity" evidence="11">
    <location>
        <begin position="483"/>
        <end position="492"/>
    </location>
</feature>
<evidence type="ECO:0000256" key="3">
    <source>
        <dbReference type="ARBA" id="ARBA00022737"/>
    </source>
</evidence>
<feature type="region of interest" description="Disordered" evidence="11">
    <location>
        <begin position="1182"/>
        <end position="1230"/>
    </location>
</feature>
<evidence type="ECO:0000256" key="7">
    <source>
        <dbReference type="ARBA" id="ARBA00022833"/>
    </source>
</evidence>
<feature type="compositionally biased region" description="Low complexity" evidence="11">
    <location>
        <begin position="227"/>
        <end position="238"/>
    </location>
</feature>
<feature type="domain" description="Helicase ATP-binding" evidence="14">
    <location>
        <begin position="558"/>
        <end position="762"/>
    </location>
</feature>
<evidence type="ECO:0000256" key="11">
    <source>
        <dbReference type="SAM" id="MobiDB-lite"/>
    </source>
</evidence>
<dbReference type="PANTHER" id="PTHR45623">
    <property type="entry name" value="CHROMODOMAIN-HELICASE-DNA-BINDING PROTEIN 3-RELATED-RELATED"/>
    <property type="match status" value="1"/>
</dbReference>
<evidence type="ECO:0000256" key="2">
    <source>
        <dbReference type="ARBA" id="ARBA00022723"/>
    </source>
</evidence>
<keyword evidence="4" id="KW-0547">Nucleotide-binding</keyword>
<dbReference type="Gene3D" id="2.40.50.40">
    <property type="match status" value="1"/>
</dbReference>
<feature type="region of interest" description="Disordered" evidence="11">
    <location>
        <begin position="460"/>
        <end position="492"/>
    </location>
</feature>
<sequence length="1712" mass="189564">MPGGGSPPTDNSSHRLLVCWARSRRTGDDEDQHGVAAEPAKLVDLNDPQTYQDLATPMPETRQQDANLYFFRSRNYGHARNFDLFPSTGTNYVPFAEAYRQEPLSDAADDEDNLVEVQERQRALRDALQVRFDDIGCIVCGSNKEPPTIMLCEGCDSGFHPPCVPVEPRLTAVPEENWWCPTCTELGLAKEDSSKEDGGNTEEEGQEEFEADGGQQDDEPVGMAVDQPQSSPESSSNESGDEDRLLILRPAASGAATSPKRKAVKKKKQKKRQKKPPEPEHEDDEHEGEEGSGRIEAILAHDRAEDGSDEVKLLVKMKGESYRALRWMTEAEVLVVAGKGYFNRWRTNNIARPYGLSAMERGTHELYQQVDRIVAVRMRTRSPTSASPSSSPSSVAGERQYLVKWHMRGYKDSTWENATALTSHKDRRAIQRFEEANASFVFPTFTPPPPDQLAKMREEALKAAAAAGAADPQPPTQSPSNPPAAAAAAAADTDGDAAKALQVTDGVSASWTDFAARKVLPDGTYLPSKTNGDATTAVDEARYMSLLPHQLKGIQWILWNHSQSRGALLCDEMGLGKSCQSIVTAEHLMDRASGASGGVRPHVLCVVPKTTLLNWRREFEQWTPHLNVLPFLGGVEDRQLIMSHEIRWMDAQTGQTVPNVHAAAAAADKWRVKVMKPDVVLCSYEMLAMAEFASMCQRDGGSWKWTAVILDEVQRLRSGAETQVFMTIVERVKADMFIMLTGTLVQNRPAEIFPFLHLADPPRFPYKEEPSGKGARQDTPKDDNIWSQSRFLAEFGELEEHTDRVDRLRELMVPYYLRREKTGVLKDLPPKEVQIVQIPLTLLQKRCYALVYGKGVLTEQQGGWRWYALKNVPMALRKVCNHPYLVQNLFELLKDGKLGEQAKQEAGESDAAYLRRLHRQVSGKLVFLDKLLHKLKQENRKVLLFSQFTQTLDRLEDYIELCGWLWERVDGQTKGEERQLAIDRFNSDPERFIFLSTTRSGGVGINLTAATAVVHYDSDFNPQHDLQAQSRCHRIGQTEEVQVYQLVMKQTYEQHLLFDIAGKKLGLEKVLMGGSGQQATKLDKKQEEELLTKGIFAAFKPDETTSEEAAAFERSSIDAILQTYAHKARVQLSEGGVTTFSTATFVGSDKDGDADLLGQNEALKGLDPTSPDFLYQAARLLVPHPEQDEAPTPLERSARRRRPRQNPDDVDPGSMVPSSRDSGEEEMDTIESRVRSIHGMSMRRGHYAHRRRREEDEEFVDLEEEGPLLEQDRQEEDEYETAGMGMGVGMGGRKRQQKTDVGPTGTCDVDWILFKMLRAFGAVPSGTVLTLAMVRNFDHDCENVPANIWAHWNTIWRAVTAAWEAADMDFMTALRRAGETANWVASAVLQQELSSLCPQANALRIGRRGAQPDDMEYGIQAELAKAVGERFTCSSDLFVKLLVRYLRALRREDDPSLPSDTTEWVYMRWPPPDFYEIDWQYVAEMVTRFEALTGVGRRGKKSPTIVRDWYYNHIDSRFLHTPLSQVEAAELARVSPSRVQEAIAIPPLKRRLPSTVAGWYAHNGMVAAQGWPPPASPRHTNGWAVPRSPSQGHPHPQQPPGNPVVSTDLTNDPPSPRANANAAALSPPARAAAAAAGAAAAGVGVLPSTGPTLSGHAHRPPQPPRLGGGVSSAGGDLGVGGGAAIGVPAAAAASSSPARLASSNEGLSQLPR</sequence>
<dbReference type="PANTHER" id="PTHR45623:SF11">
    <property type="entry name" value="KISMET, ISOFORM C"/>
    <property type="match status" value="1"/>
</dbReference>
<dbReference type="CDD" id="cd17919">
    <property type="entry name" value="DEXHc_Snf"/>
    <property type="match status" value="1"/>
</dbReference>
<dbReference type="InParanoid" id="A0A0G4G660"/>
<keyword evidence="3" id="KW-0677">Repeat</keyword>
<dbReference type="SUPFAM" id="SSF52540">
    <property type="entry name" value="P-loop containing nucleoside triphosphate hydrolases"/>
    <property type="match status" value="2"/>
</dbReference>
<dbReference type="PROSITE" id="PS51192">
    <property type="entry name" value="HELICASE_ATP_BIND_1"/>
    <property type="match status" value="1"/>
</dbReference>
<feature type="compositionally biased region" description="Pro residues" evidence="11">
    <location>
        <begin position="472"/>
        <end position="482"/>
    </location>
</feature>
<dbReference type="InterPro" id="IPR001650">
    <property type="entry name" value="Helicase_C-like"/>
</dbReference>
<dbReference type="InterPro" id="IPR000330">
    <property type="entry name" value="SNF2_N"/>
</dbReference>
<feature type="domain" description="Helicase C-terminal" evidence="15">
    <location>
        <begin position="927"/>
        <end position="1071"/>
    </location>
</feature>
<dbReference type="InterPro" id="IPR049730">
    <property type="entry name" value="SNF2/RAD54-like_C"/>
</dbReference>
<dbReference type="GO" id="GO:0016887">
    <property type="term" value="F:ATP hydrolysis activity"/>
    <property type="evidence" value="ECO:0007669"/>
    <property type="project" value="TreeGrafter"/>
</dbReference>
<keyword evidence="6" id="KW-0378">Hydrolase</keyword>
<dbReference type="GO" id="GO:0005634">
    <property type="term" value="C:nucleus"/>
    <property type="evidence" value="ECO:0007669"/>
    <property type="project" value="UniProtKB-SubCell"/>
</dbReference>
<feature type="domain" description="PHD-type" evidence="13">
    <location>
        <begin position="134"/>
        <end position="186"/>
    </location>
</feature>
<dbReference type="Proteomes" id="UP000041254">
    <property type="component" value="Unassembled WGS sequence"/>
</dbReference>
<dbReference type="GO" id="GO:0003677">
    <property type="term" value="F:DNA binding"/>
    <property type="evidence" value="ECO:0007669"/>
    <property type="project" value="TreeGrafter"/>
</dbReference>
<dbReference type="InterPro" id="IPR000953">
    <property type="entry name" value="Chromo/chromo_shadow_dom"/>
</dbReference>
<proteinExistence type="predicted"/>
<evidence type="ECO:0000259" key="12">
    <source>
        <dbReference type="PROSITE" id="PS50013"/>
    </source>
</evidence>
<keyword evidence="7" id="KW-0862">Zinc</keyword>
<dbReference type="InterPro" id="IPR019786">
    <property type="entry name" value="Zinc_finger_PHD-type_CS"/>
</dbReference>
<dbReference type="GO" id="GO:0005524">
    <property type="term" value="F:ATP binding"/>
    <property type="evidence" value="ECO:0007669"/>
    <property type="project" value="UniProtKB-KW"/>
</dbReference>
<dbReference type="InterPro" id="IPR023780">
    <property type="entry name" value="Chromo_domain"/>
</dbReference>
<gene>
    <name evidence="16" type="ORF">Vbra_4533</name>
</gene>
<dbReference type="GO" id="GO:0000785">
    <property type="term" value="C:chromatin"/>
    <property type="evidence" value="ECO:0007669"/>
    <property type="project" value="TreeGrafter"/>
</dbReference>
<dbReference type="Pfam" id="PF00176">
    <property type="entry name" value="SNF2-rel_dom"/>
    <property type="match status" value="1"/>
</dbReference>
<dbReference type="InterPro" id="IPR038718">
    <property type="entry name" value="SNF2-like_sf"/>
</dbReference>
<keyword evidence="8" id="KW-0067">ATP-binding</keyword>
<dbReference type="STRING" id="1169540.A0A0G4G660"/>
<dbReference type="PROSITE" id="PS51194">
    <property type="entry name" value="HELICASE_CTER"/>
    <property type="match status" value="1"/>
</dbReference>
<feature type="compositionally biased region" description="Basic residues" evidence="11">
    <location>
        <begin position="259"/>
        <end position="274"/>
    </location>
</feature>
<dbReference type="EMBL" id="CDMY01000576">
    <property type="protein sequence ID" value="CEM24032.1"/>
    <property type="molecule type" value="Genomic_DNA"/>
</dbReference>
<dbReference type="InterPro" id="IPR027417">
    <property type="entry name" value="P-loop_NTPase"/>
</dbReference>
<evidence type="ECO:0000259" key="15">
    <source>
        <dbReference type="PROSITE" id="PS51194"/>
    </source>
</evidence>
<feature type="domain" description="Chromo" evidence="12">
    <location>
        <begin position="368"/>
        <end position="445"/>
    </location>
</feature>